<feature type="coiled-coil region" evidence="1">
    <location>
        <begin position="101"/>
        <end position="153"/>
    </location>
</feature>
<proteinExistence type="predicted"/>
<sequence>MAQAMYGDWAQQIVVQLSVFQAIVWIMLLLFALEVRKAALGTMEMQVFKQKLASTRIGSGAFESNGDYAAIWGYREKQMVARLNSLDREMTNDDSRFTSEARQMNDELEKKKNSLISVEMQADDFFKTSEKKLQDARLKADEETQAAANKLQELVYSMAEHKEFMGTIIAQRRKDLHEAEDYIASLASR</sequence>
<dbReference type="PANTHER" id="PTHR46681:SF1">
    <property type="entry name" value="KINETOCHORE PROTEIN NDC80 HOMOLOG"/>
    <property type="match status" value="1"/>
</dbReference>
<accession>A0A811R3R8</accession>
<name>A0A811R3R8_9POAL</name>
<keyword evidence="2" id="KW-1133">Transmembrane helix</keyword>
<dbReference type="EMBL" id="CAJGYO010000013">
    <property type="protein sequence ID" value="CAD6264685.1"/>
    <property type="molecule type" value="Genomic_DNA"/>
</dbReference>
<dbReference type="AlphaFoldDB" id="A0A811R3R8"/>
<comment type="caution">
    <text evidence="3">The sequence shown here is derived from an EMBL/GenBank/DDBJ whole genome shotgun (WGS) entry which is preliminary data.</text>
</comment>
<evidence type="ECO:0000256" key="2">
    <source>
        <dbReference type="SAM" id="Phobius"/>
    </source>
</evidence>
<dbReference type="OrthoDB" id="687637at2759"/>
<keyword evidence="2" id="KW-0472">Membrane</keyword>
<dbReference type="Proteomes" id="UP000604825">
    <property type="component" value="Unassembled WGS sequence"/>
</dbReference>
<dbReference type="InterPro" id="IPR055307">
    <property type="entry name" value="NDC80_plants"/>
</dbReference>
<keyword evidence="4" id="KW-1185">Reference proteome</keyword>
<keyword evidence="2" id="KW-0812">Transmembrane</keyword>
<organism evidence="3 4">
    <name type="scientific">Miscanthus lutarioriparius</name>
    <dbReference type="NCBI Taxonomy" id="422564"/>
    <lineage>
        <taxon>Eukaryota</taxon>
        <taxon>Viridiplantae</taxon>
        <taxon>Streptophyta</taxon>
        <taxon>Embryophyta</taxon>
        <taxon>Tracheophyta</taxon>
        <taxon>Spermatophyta</taxon>
        <taxon>Magnoliopsida</taxon>
        <taxon>Liliopsida</taxon>
        <taxon>Poales</taxon>
        <taxon>Poaceae</taxon>
        <taxon>PACMAD clade</taxon>
        <taxon>Panicoideae</taxon>
        <taxon>Andropogonodae</taxon>
        <taxon>Andropogoneae</taxon>
        <taxon>Saccharinae</taxon>
        <taxon>Miscanthus</taxon>
    </lineage>
</organism>
<evidence type="ECO:0000256" key="1">
    <source>
        <dbReference type="SAM" id="Coils"/>
    </source>
</evidence>
<evidence type="ECO:0000313" key="3">
    <source>
        <dbReference type="EMBL" id="CAD6264685.1"/>
    </source>
</evidence>
<evidence type="ECO:0000313" key="4">
    <source>
        <dbReference type="Proteomes" id="UP000604825"/>
    </source>
</evidence>
<reference evidence="3" key="1">
    <citation type="submission" date="2020-10" db="EMBL/GenBank/DDBJ databases">
        <authorList>
            <person name="Han B."/>
            <person name="Lu T."/>
            <person name="Zhao Q."/>
            <person name="Huang X."/>
            <person name="Zhao Y."/>
        </authorList>
    </citation>
    <scope>NUCLEOTIDE SEQUENCE</scope>
</reference>
<protein>
    <submittedName>
        <fullName evidence="3">Uncharacterized protein</fullName>
    </submittedName>
</protein>
<feature type="transmembrane region" description="Helical" evidence="2">
    <location>
        <begin position="13"/>
        <end position="33"/>
    </location>
</feature>
<keyword evidence="1" id="KW-0175">Coiled coil</keyword>
<gene>
    <name evidence="3" type="ORF">NCGR_LOCUS47990</name>
</gene>
<dbReference type="PANTHER" id="PTHR46681">
    <property type="entry name" value="KINETOCHORE PROTEIN NDC80 HOMOLOG"/>
    <property type="match status" value="1"/>
</dbReference>